<dbReference type="PANTHER" id="PTHR35986:SF1">
    <property type="entry name" value="OS10G0430800 PROTEIN"/>
    <property type="match status" value="1"/>
</dbReference>
<evidence type="ECO:0000313" key="1">
    <source>
        <dbReference type="EMBL" id="WOH08487.1"/>
    </source>
</evidence>
<name>A0AAF0XK08_DAUCS</name>
<sequence length="265" mass="30454">MYSFSFIRVFLSEFFLSIEMGEVLLELEQVLRSKKLTSEEANVLMACKTDAIRGFTIGAGASGGVVWLATRRLGHILRTNIVGGIAIFSGLYNFGKALDSCVDHILNQKGSRMQQELANIMVRKYQDDQPMMQRISKHFYPENVFDDSSVDQPKLRWRYRNFFVEEGPQSEYKWDDSYNEKTDLKPEKNDVKSEPTYVNSEVEATLDPFDTVFGIPRTVDEVNHQASTVVPNRHSRSHKRSKRRQRILKREASLNAQHALANLNI</sequence>
<proteinExistence type="predicted"/>
<protein>
    <submittedName>
        <fullName evidence="1">Uncharacterized protein</fullName>
    </submittedName>
</protein>
<gene>
    <name evidence="1" type="ORF">DCAR_0727928</name>
</gene>
<organism evidence="1 2">
    <name type="scientific">Daucus carota subsp. sativus</name>
    <name type="common">Carrot</name>
    <dbReference type="NCBI Taxonomy" id="79200"/>
    <lineage>
        <taxon>Eukaryota</taxon>
        <taxon>Viridiplantae</taxon>
        <taxon>Streptophyta</taxon>
        <taxon>Embryophyta</taxon>
        <taxon>Tracheophyta</taxon>
        <taxon>Spermatophyta</taxon>
        <taxon>Magnoliopsida</taxon>
        <taxon>eudicotyledons</taxon>
        <taxon>Gunneridae</taxon>
        <taxon>Pentapetalae</taxon>
        <taxon>asterids</taxon>
        <taxon>campanulids</taxon>
        <taxon>Apiales</taxon>
        <taxon>Apiaceae</taxon>
        <taxon>Apioideae</taxon>
        <taxon>Scandiceae</taxon>
        <taxon>Daucinae</taxon>
        <taxon>Daucus</taxon>
        <taxon>Daucus sect. Daucus</taxon>
    </lineage>
</organism>
<reference evidence="1" key="2">
    <citation type="submission" date="2022-03" db="EMBL/GenBank/DDBJ databases">
        <title>Draft title - Genomic analysis of global carrot germplasm unveils the trajectory of domestication and the origin of high carotenoid orange carrot.</title>
        <authorList>
            <person name="Iorizzo M."/>
            <person name="Ellison S."/>
            <person name="Senalik D."/>
            <person name="Macko-Podgorni A."/>
            <person name="Grzebelus D."/>
            <person name="Bostan H."/>
            <person name="Rolling W."/>
            <person name="Curaba J."/>
            <person name="Simon P."/>
        </authorList>
    </citation>
    <scope>NUCLEOTIDE SEQUENCE</scope>
    <source>
        <tissue evidence="1">Leaf</tissue>
    </source>
</reference>
<dbReference type="Proteomes" id="UP000077755">
    <property type="component" value="Chromosome 7"/>
</dbReference>
<dbReference type="AlphaFoldDB" id="A0AAF0XK08"/>
<dbReference type="EMBL" id="CP093349">
    <property type="protein sequence ID" value="WOH08487.1"/>
    <property type="molecule type" value="Genomic_DNA"/>
</dbReference>
<dbReference type="PANTHER" id="PTHR35986">
    <property type="entry name" value="EXPRESSED PROTEIN"/>
    <property type="match status" value="1"/>
</dbReference>
<keyword evidence="2" id="KW-1185">Reference proteome</keyword>
<evidence type="ECO:0000313" key="2">
    <source>
        <dbReference type="Proteomes" id="UP000077755"/>
    </source>
</evidence>
<accession>A0AAF0XK08</accession>
<reference evidence="1" key="1">
    <citation type="journal article" date="2016" name="Nat. Genet.">
        <title>A high-quality carrot genome assembly provides new insights into carotenoid accumulation and asterid genome evolution.</title>
        <authorList>
            <person name="Iorizzo M."/>
            <person name="Ellison S."/>
            <person name="Senalik D."/>
            <person name="Zeng P."/>
            <person name="Satapoomin P."/>
            <person name="Huang J."/>
            <person name="Bowman M."/>
            <person name="Iovene M."/>
            <person name="Sanseverino W."/>
            <person name="Cavagnaro P."/>
            <person name="Yildiz M."/>
            <person name="Macko-Podgorni A."/>
            <person name="Moranska E."/>
            <person name="Grzebelus E."/>
            <person name="Grzebelus D."/>
            <person name="Ashrafi H."/>
            <person name="Zheng Z."/>
            <person name="Cheng S."/>
            <person name="Spooner D."/>
            <person name="Van Deynze A."/>
            <person name="Simon P."/>
        </authorList>
    </citation>
    <scope>NUCLEOTIDE SEQUENCE</scope>
    <source>
        <tissue evidence="1">Leaf</tissue>
    </source>
</reference>